<keyword evidence="2" id="KW-1003">Cell membrane</keyword>
<keyword evidence="3 6" id="KW-0812">Transmembrane</keyword>
<feature type="transmembrane region" description="Helical" evidence="6">
    <location>
        <begin position="65"/>
        <end position="83"/>
    </location>
</feature>
<sequence length="212" mass="21900">MRELALGIALGFSAGISPGPLLALVLSGTLRGGLKIGLRVAAVPLLTDLPVIVLAVTVLAMLPDAAISMGGVVGGIFLLYLALSTLREARTAQLPSRDGSDAGDQAKRALWQGALANLLSPHPWMFWLTTGAPLLVAAWRHGSLEAGSFLFGFYLLLVGSKASLALVIARARHRIGTRGFRWTLAGSGVLLMAASGLLLAEFGPGLVAAGRS</sequence>
<dbReference type="PANTHER" id="PTHR30086">
    <property type="entry name" value="ARGININE EXPORTER PROTEIN ARGO"/>
    <property type="match status" value="1"/>
</dbReference>
<evidence type="ECO:0000256" key="6">
    <source>
        <dbReference type="SAM" id="Phobius"/>
    </source>
</evidence>
<organism evidence="7 8">
    <name type="scientific">Streptomyces fildesensis</name>
    <dbReference type="NCBI Taxonomy" id="375757"/>
    <lineage>
        <taxon>Bacteria</taxon>
        <taxon>Bacillati</taxon>
        <taxon>Actinomycetota</taxon>
        <taxon>Actinomycetes</taxon>
        <taxon>Kitasatosporales</taxon>
        <taxon>Streptomycetaceae</taxon>
        <taxon>Streptomyces</taxon>
    </lineage>
</organism>
<protein>
    <submittedName>
        <fullName evidence="7">LysE family translocator</fullName>
    </submittedName>
</protein>
<feature type="transmembrane region" description="Helical" evidence="6">
    <location>
        <begin position="148"/>
        <end position="168"/>
    </location>
</feature>
<keyword evidence="5 6" id="KW-0472">Membrane</keyword>
<feature type="transmembrane region" description="Helical" evidence="6">
    <location>
        <begin position="6"/>
        <end position="26"/>
    </location>
</feature>
<name>A0ABW8C746_9ACTN</name>
<evidence type="ECO:0000256" key="2">
    <source>
        <dbReference type="ARBA" id="ARBA00022475"/>
    </source>
</evidence>
<feature type="transmembrane region" description="Helical" evidence="6">
    <location>
        <begin position="124"/>
        <end position="142"/>
    </location>
</feature>
<keyword evidence="8" id="KW-1185">Reference proteome</keyword>
<accession>A0ABW8C746</accession>
<dbReference type="InterPro" id="IPR001123">
    <property type="entry name" value="LeuE-type"/>
</dbReference>
<proteinExistence type="predicted"/>
<evidence type="ECO:0000313" key="8">
    <source>
        <dbReference type="Proteomes" id="UP001614394"/>
    </source>
</evidence>
<feature type="transmembrane region" description="Helical" evidence="6">
    <location>
        <begin position="38"/>
        <end position="59"/>
    </location>
</feature>
<dbReference type="PANTHER" id="PTHR30086:SF20">
    <property type="entry name" value="ARGININE EXPORTER PROTEIN ARGO-RELATED"/>
    <property type="match status" value="1"/>
</dbReference>
<gene>
    <name evidence="7" type="ORF">ACIGXA_17155</name>
</gene>
<dbReference type="EMBL" id="JBITYG010000004">
    <property type="protein sequence ID" value="MFI9102250.1"/>
    <property type="molecule type" value="Genomic_DNA"/>
</dbReference>
<evidence type="ECO:0000256" key="3">
    <source>
        <dbReference type="ARBA" id="ARBA00022692"/>
    </source>
</evidence>
<comment type="subcellular location">
    <subcellularLocation>
        <location evidence="1">Cell membrane</location>
        <topology evidence="1">Multi-pass membrane protein</topology>
    </subcellularLocation>
</comment>
<keyword evidence="4 6" id="KW-1133">Transmembrane helix</keyword>
<evidence type="ECO:0000313" key="7">
    <source>
        <dbReference type="EMBL" id="MFI9102250.1"/>
    </source>
</evidence>
<comment type="caution">
    <text evidence="7">The sequence shown here is derived from an EMBL/GenBank/DDBJ whole genome shotgun (WGS) entry which is preliminary data.</text>
</comment>
<evidence type="ECO:0000256" key="1">
    <source>
        <dbReference type="ARBA" id="ARBA00004651"/>
    </source>
</evidence>
<dbReference type="RefSeq" id="WP_399649638.1">
    <property type="nucleotide sequence ID" value="NZ_JBITYG010000004.1"/>
</dbReference>
<evidence type="ECO:0000256" key="4">
    <source>
        <dbReference type="ARBA" id="ARBA00022989"/>
    </source>
</evidence>
<evidence type="ECO:0000256" key="5">
    <source>
        <dbReference type="ARBA" id="ARBA00023136"/>
    </source>
</evidence>
<dbReference type="Pfam" id="PF01810">
    <property type="entry name" value="LysE"/>
    <property type="match status" value="1"/>
</dbReference>
<feature type="transmembrane region" description="Helical" evidence="6">
    <location>
        <begin position="180"/>
        <end position="200"/>
    </location>
</feature>
<dbReference type="Proteomes" id="UP001614394">
    <property type="component" value="Unassembled WGS sequence"/>
</dbReference>
<reference evidence="7 8" key="1">
    <citation type="submission" date="2024-10" db="EMBL/GenBank/DDBJ databases">
        <title>The Natural Products Discovery Center: Release of the First 8490 Sequenced Strains for Exploring Actinobacteria Biosynthetic Diversity.</title>
        <authorList>
            <person name="Kalkreuter E."/>
            <person name="Kautsar S.A."/>
            <person name="Yang D."/>
            <person name="Bader C.D."/>
            <person name="Teijaro C.N."/>
            <person name="Fluegel L."/>
            <person name="Davis C.M."/>
            <person name="Simpson J.R."/>
            <person name="Lauterbach L."/>
            <person name="Steele A.D."/>
            <person name="Gui C."/>
            <person name="Meng S."/>
            <person name="Li G."/>
            <person name="Viehrig K."/>
            <person name="Ye F."/>
            <person name="Su P."/>
            <person name="Kiefer A.F."/>
            <person name="Nichols A."/>
            <person name="Cepeda A.J."/>
            <person name="Yan W."/>
            <person name="Fan B."/>
            <person name="Jiang Y."/>
            <person name="Adhikari A."/>
            <person name="Zheng C.-J."/>
            <person name="Schuster L."/>
            <person name="Cowan T.M."/>
            <person name="Smanski M.J."/>
            <person name="Chevrette M.G."/>
            <person name="De Carvalho L.P.S."/>
            <person name="Shen B."/>
        </authorList>
    </citation>
    <scope>NUCLEOTIDE SEQUENCE [LARGE SCALE GENOMIC DNA]</scope>
    <source>
        <strain evidence="7 8">NPDC053399</strain>
    </source>
</reference>